<feature type="domain" description="MacB-like periplasmic core" evidence="8">
    <location>
        <begin position="20"/>
        <end position="245"/>
    </location>
</feature>
<feature type="transmembrane region" description="Helical" evidence="6">
    <location>
        <begin position="756"/>
        <end position="776"/>
    </location>
</feature>
<organism evidence="9 10">
    <name type="scientific">Emticicia aquatica</name>
    <dbReference type="NCBI Taxonomy" id="1681835"/>
    <lineage>
        <taxon>Bacteria</taxon>
        <taxon>Pseudomonadati</taxon>
        <taxon>Bacteroidota</taxon>
        <taxon>Cytophagia</taxon>
        <taxon>Cytophagales</taxon>
        <taxon>Leadbetterellaceae</taxon>
        <taxon>Emticicia</taxon>
    </lineage>
</organism>
<dbReference type="InterPro" id="IPR025857">
    <property type="entry name" value="MacB_PCD"/>
</dbReference>
<comment type="caution">
    <text evidence="9">The sequence shown here is derived from an EMBL/GenBank/DDBJ whole genome shotgun (WGS) entry which is preliminary data.</text>
</comment>
<feature type="transmembrane region" description="Helical" evidence="6">
    <location>
        <begin position="425"/>
        <end position="447"/>
    </location>
</feature>
<sequence length="795" mass="89881">MLRNYLKIAFRNLVKNKVFSFINITGLAIGMSVCMLILLYVSHELSFDKFHQNGKRVFHTLVKMKFGTNDVQFDLVSKNFGQTVKSANQEVEEFARIGSLYQDDAVVKSDENHKFFERKIIFSEPSFFKIFTVNFTKGGAALSEPNTVVINENIAKKYFGDENPIGKILTYNKNDILKITGVFKPLPTNSSFSFEFIASLPTFVEIRKRIKGNNYDSEEFVGMGSYETYFLLNKPESEIKVEKSIPKLLTKQEGNGLEGHSEYVLEPFWNMHLGNNWGDFSNTKYVSIFMIIAGIILLLALINYMSLTTARSTIRLKEVGVRKVLGANRKNLAAQFYGESILMSLISFVLALMIFQILRQPFYNLLDLKIDDSFVTSPLFLGILLVLFIITALIAGSYPALLLSKYSPIQVLKGYFSKANHGVNLRRGFIVFQFMASVVMIICSLVVQKQLQFMQTQKIGLNKEQVLVIPLSNEAKKHYTALRNDLKQDVGIQQIGASSLSMFKGGWSMYFTKTPTTNEDVSLNFMNVDGNFLKILQMDWKIKPLNMEELAFGNNKMIINETAIEKLKITEKPLEKTVDLNGSKREISGVLKDFNFTSLQQKIDAMILVVVHDTTALRTLYLRIDPKTDLQQKLAAIEKTYKKHEADVPFDYYFLDDAFNEQFRSEQRMGSLFAGFTGIAILIACMGLFGLITFTAEQRRKEIGIRKVLGASIANLVGLLSKDFIRLVLIANGLAFPIAYYFINNWLQGFAFKTDIGVSIFIISGISALLIALLTVSYQAIKAALMNPVKSLKVE</sequence>
<dbReference type="Pfam" id="PF02687">
    <property type="entry name" value="FtsX"/>
    <property type="match status" value="2"/>
</dbReference>
<dbReference type="RefSeq" id="WP_238806788.1">
    <property type="nucleotide sequence ID" value="NZ_CAKLPY010000002.1"/>
</dbReference>
<gene>
    <name evidence="9" type="ORF">EMA8858_02354</name>
</gene>
<feature type="transmembrane region" description="Helical" evidence="6">
    <location>
        <begin position="672"/>
        <end position="696"/>
    </location>
</feature>
<dbReference type="InterPro" id="IPR003838">
    <property type="entry name" value="ABC3_permease_C"/>
</dbReference>
<evidence type="ECO:0000256" key="5">
    <source>
        <dbReference type="ARBA" id="ARBA00023136"/>
    </source>
</evidence>
<accession>A0ABN8EUG5</accession>
<feature type="transmembrane region" description="Helical" evidence="6">
    <location>
        <begin position="378"/>
        <end position="404"/>
    </location>
</feature>
<feature type="domain" description="ABC3 transporter permease C-terminal" evidence="7">
    <location>
        <begin position="290"/>
        <end position="408"/>
    </location>
</feature>
<dbReference type="PANTHER" id="PTHR30572">
    <property type="entry name" value="MEMBRANE COMPONENT OF TRANSPORTER-RELATED"/>
    <property type="match status" value="1"/>
</dbReference>
<comment type="subcellular location">
    <subcellularLocation>
        <location evidence="1">Cell membrane</location>
        <topology evidence="1">Multi-pass membrane protein</topology>
    </subcellularLocation>
</comment>
<dbReference type="PANTHER" id="PTHR30572:SF18">
    <property type="entry name" value="ABC-TYPE MACROLIDE FAMILY EXPORT SYSTEM PERMEASE COMPONENT 2"/>
    <property type="match status" value="1"/>
</dbReference>
<dbReference type="EMBL" id="CAKLPY010000002">
    <property type="protein sequence ID" value="CAH0996223.1"/>
    <property type="molecule type" value="Genomic_DNA"/>
</dbReference>
<dbReference type="Proteomes" id="UP000837932">
    <property type="component" value="Unassembled WGS sequence"/>
</dbReference>
<keyword evidence="3 6" id="KW-0812">Transmembrane</keyword>
<feature type="domain" description="ABC3 transporter permease C-terminal" evidence="7">
    <location>
        <begin position="676"/>
        <end position="788"/>
    </location>
</feature>
<proteinExistence type="predicted"/>
<name>A0ABN8EUG5_9BACT</name>
<feature type="transmembrane region" description="Helical" evidence="6">
    <location>
        <begin position="21"/>
        <end position="41"/>
    </location>
</feature>
<dbReference type="InterPro" id="IPR050250">
    <property type="entry name" value="Macrolide_Exporter_MacB"/>
</dbReference>
<keyword evidence="5 6" id="KW-0472">Membrane</keyword>
<evidence type="ECO:0008006" key="11">
    <source>
        <dbReference type="Google" id="ProtNLM"/>
    </source>
</evidence>
<reference evidence="9" key="1">
    <citation type="submission" date="2021-12" db="EMBL/GenBank/DDBJ databases">
        <authorList>
            <person name="Rodrigo-Torres L."/>
            <person name="Arahal R. D."/>
            <person name="Lucena T."/>
        </authorList>
    </citation>
    <scope>NUCLEOTIDE SEQUENCE</scope>
    <source>
        <strain evidence="9">CECT 8858</strain>
    </source>
</reference>
<feature type="transmembrane region" description="Helical" evidence="6">
    <location>
        <begin position="724"/>
        <end position="744"/>
    </location>
</feature>
<evidence type="ECO:0000313" key="10">
    <source>
        <dbReference type="Proteomes" id="UP000837932"/>
    </source>
</evidence>
<evidence type="ECO:0000259" key="8">
    <source>
        <dbReference type="Pfam" id="PF12704"/>
    </source>
</evidence>
<evidence type="ECO:0000256" key="1">
    <source>
        <dbReference type="ARBA" id="ARBA00004651"/>
    </source>
</evidence>
<evidence type="ECO:0000256" key="3">
    <source>
        <dbReference type="ARBA" id="ARBA00022692"/>
    </source>
</evidence>
<keyword evidence="4 6" id="KW-1133">Transmembrane helix</keyword>
<evidence type="ECO:0000256" key="2">
    <source>
        <dbReference type="ARBA" id="ARBA00022475"/>
    </source>
</evidence>
<evidence type="ECO:0000256" key="6">
    <source>
        <dbReference type="SAM" id="Phobius"/>
    </source>
</evidence>
<evidence type="ECO:0000256" key="4">
    <source>
        <dbReference type="ARBA" id="ARBA00022989"/>
    </source>
</evidence>
<evidence type="ECO:0000313" key="9">
    <source>
        <dbReference type="EMBL" id="CAH0996223.1"/>
    </source>
</evidence>
<feature type="transmembrane region" description="Helical" evidence="6">
    <location>
        <begin position="285"/>
        <end position="307"/>
    </location>
</feature>
<keyword evidence="2" id="KW-1003">Cell membrane</keyword>
<feature type="domain" description="MacB-like periplasmic core" evidence="8">
    <location>
        <begin position="485"/>
        <end position="639"/>
    </location>
</feature>
<dbReference type="Pfam" id="PF12704">
    <property type="entry name" value="MacB_PCD"/>
    <property type="match status" value="2"/>
</dbReference>
<protein>
    <recommendedName>
        <fullName evidence="11">ABC transporter permease</fullName>
    </recommendedName>
</protein>
<feature type="transmembrane region" description="Helical" evidence="6">
    <location>
        <begin position="336"/>
        <end position="358"/>
    </location>
</feature>
<keyword evidence="10" id="KW-1185">Reference proteome</keyword>
<evidence type="ECO:0000259" key="7">
    <source>
        <dbReference type="Pfam" id="PF02687"/>
    </source>
</evidence>